<dbReference type="PROSITE" id="PS50089">
    <property type="entry name" value="ZF_RING_2"/>
    <property type="match status" value="1"/>
</dbReference>
<proteinExistence type="predicted"/>
<evidence type="ECO:0000313" key="6">
    <source>
        <dbReference type="EMBL" id="QHT90167.1"/>
    </source>
</evidence>
<dbReference type="AlphaFoldDB" id="A0A6C0ICN0"/>
<dbReference type="Pfam" id="PF13639">
    <property type="entry name" value="zf-RING_2"/>
    <property type="match status" value="1"/>
</dbReference>
<dbReference type="PANTHER" id="PTHR12109">
    <property type="entry name" value="RING FINGER PROTEIN 141-RELATED"/>
    <property type="match status" value="1"/>
</dbReference>
<dbReference type="PROSITE" id="PS00518">
    <property type="entry name" value="ZF_RING_1"/>
    <property type="match status" value="1"/>
</dbReference>
<feature type="compositionally biased region" description="Low complexity" evidence="4">
    <location>
        <begin position="42"/>
        <end position="61"/>
    </location>
</feature>
<evidence type="ECO:0000256" key="3">
    <source>
        <dbReference type="ARBA" id="ARBA00022833"/>
    </source>
</evidence>
<sequence>MASLQRDDRQLIENQVRELNGMIRQMSLMASTLERRLRRMQSQRSGSPQPRQRQPRVPDAPRANRVREPEEIDMDIVEPINLEELLNQVEQPEAMDIVEPVNPPDVFVYPDAYVNQALQMVINGQIHFHEMPDALQRQLIGMIVPEEMAVHMQPEPVRRVRLPKQKSVALKKTDVTLPMTHPCPICYESYTQVQSCLLNCQHHMCKDCIQQWTTSQSALGHEINCPLCREKTTLVTGYRERAKRSVK</sequence>
<keyword evidence="1" id="KW-0479">Metal-binding</keyword>
<evidence type="ECO:0000256" key="1">
    <source>
        <dbReference type="ARBA" id="ARBA00022723"/>
    </source>
</evidence>
<keyword evidence="2" id="KW-0863">Zinc-finger</keyword>
<dbReference type="InterPro" id="IPR013083">
    <property type="entry name" value="Znf_RING/FYVE/PHD"/>
</dbReference>
<dbReference type="SUPFAM" id="SSF57850">
    <property type="entry name" value="RING/U-box"/>
    <property type="match status" value="1"/>
</dbReference>
<dbReference type="InterPro" id="IPR001841">
    <property type="entry name" value="Znf_RING"/>
</dbReference>
<evidence type="ECO:0000256" key="4">
    <source>
        <dbReference type="SAM" id="MobiDB-lite"/>
    </source>
</evidence>
<protein>
    <recommendedName>
        <fullName evidence="5">RING-type domain-containing protein</fullName>
    </recommendedName>
</protein>
<accession>A0A6C0ICN0</accession>
<name>A0A6C0ICN0_9ZZZZ</name>
<dbReference type="GO" id="GO:0008270">
    <property type="term" value="F:zinc ion binding"/>
    <property type="evidence" value="ECO:0007669"/>
    <property type="project" value="UniProtKB-KW"/>
</dbReference>
<evidence type="ECO:0000256" key="2">
    <source>
        <dbReference type="ARBA" id="ARBA00022771"/>
    </source>
</evidence>
<dbReference type="Gene3D" id="3.30.40.10">
    <property type="entry name" value="Zinc/RING finger domain, C3HC4 (zinc finger)"/>
    <property type="match status" value="1"/>
</dbReference>
<keyword evidence="3" id="KW-0862">Zinc</keyword>
<feature type="domain" description="RING-type" evidence="5">
    <location>
        <begin position="183"/>
        <end position="229"/>
    </location>
</feature>
<dbReference type="SMART" id="SM00184">
    <property type="entry name" value="RING"/>
    <property type="match status" value="1"/>
</dbReference>
<dbReference type="EMBL" id="MN740153">
    <property type="protein sequence ID" value="QHT90167.1"/>
    <property type="molecule type" value="Genomic_DNA"/>
</dbReference>
<reference evidence="6" key="1">
    <citation type="journal article" date="2020" name="Nature">
        <title>Giant virus diversity and host interactions through global metagenomics.</title>
        <authorList>
            <person name="Schulz F."/>
            <person name="Roux S."/>
            <person name="Paez-Espino D."/>
            <person name="Jungbluth S."/>
            <person name="Walsh D.A."/>
            <person name="Denef V.J."/>
            <person name="McMahon K.D."/>
            <person name="Konstantinidis K.T."/>
            <person name="Eloe-Fadrosh E.A."/>
            <person name="Kyrpides N.C."/>
            <person name="Woyke T."/>
        </authorList>
    </citation>
    <scope>NUCLEOTIDE SEQUENCE</scope>
    <source>
        <strain evidence="6">GVMAG-M-3300023184-68</strain>
    </source>
</reference>
<organism evidence="6">
    <name type="scientific">viral metagenome</name>
    <dbReference type="NCBI Taxonomy" id="1070528"/>
    <lineage>
        <taxon>unclassified sequences</taxon>
        <taxon>metagenomes</taxon>
        <taxon>organismal metagenomes</taxon>
    </lineage>
</organism>
<feature type="region of interest" description="Disordered" evidence="4">
    <location>
        <begin position="36"/>
        <end position="68"/>
    </location>
</feature>
<dbReference type="InterPro" id="IPR047126">
    <property type="entry name" value="RNF141-like"/>
</dbReference>
<evidence type="ECO:0000259" key="5">
    <source>
        <dbReference type="PROSITE" id="PS50089"/>
    </source>
</evidence>
<dbReference type="InterPro" id="IPR017907">
    <property type="entry name" value="Znf_RING_CS"/>
</dbReference>